<keyword evidence="5" id="KW-0053">Apoptosis</keyword>
<evidence type="ECO:0000256" key="1">
    <source>
        <dbReference type="ARBA" id="ARBA00002558"/>
    </source>
</evidence>
<keyword evidence="6" id="KW-0677">Repeat</keyword>
<dbReference type="InterPro" id="IPR001478">
    <property type="entry name" value="PDZ"/>
</dbReference>
<feature type="domain" description="PDZ" evidence="10">
    <location>
        <begin position="1186"/>
        <end position="1276"/>
    </location>
</feature>
<reference evidence="11 12" key="1">
    <citation type="journal article" date="2023" name="Elife">
        <title>Identification of key yeast species and microbe-microbe interactions impacting larval growth of Drosophila in the wild.</title>
        <authorList>
            <person name="Mure A."/>
            <person name="Sugiura Y."/>
            <person name="Maeda R."/>
            <person name="Honda K."/>
            <person name="Sakurai N."/>
            <person name="Takahashi Y."/>
            <person name="Watada M."/>
            <person name="Katoh T."/>
            <person name="Gotoh A."/>
            <person name="Gotoh Y."/>
            <person name="Taniguchi I."/>
            <person name="Nakamura K."/>
            <person name="Hayashi T."/>
            <person name="Katayama T."/>
            <person name="Uemura T."/>
            <person name="Hattori Y."/>
        </authorList>
    </citation>
    <scope>NUCLEOTIDE SEQUENCE [LARGE SCALE GENOMIC DNA]</scope>
    <source>
        <strain evidence="11 12">SC-9</strain>
    </source>
</reference>
<comment type="caution">
    <text evidence="11">The sequence shown here is derived from an EMBL/GenBank/DDBJ whole genome shotgun (WGS) entry which is preliminary data.</text>
</comment>
<keyword evidence="12" id="KW-1185">Reference proteome</keyword>
<evidence type="ECO:0000256" key="7">
    <source>
        <dbReference type="ARBA" id="ARBA00022825"/>
    </source>
</evidence>
<sequence>MLDKFRSRDKQSFSEQELAYLRSQQSSQMGGGGMPPQGYGRNSFLQNNRTSFAASESSQGIPYRTNYNMLPPSSSGDSSADSSHMNEPNYNSPINSNFNESSVSLSTFNMPSLDSTSINDPRNSIYRGAGGSIAGGSVLDDMRSMYLPNGEEEEYEPGTPTSGDLNAVHFRDLAWQNVITKVAKSIVILKFTKVHNYDTEQTGIFKTLGFIVDDTSGLILTCKKIIGNGPIQIIAIFNNFEEVLVKPLYIDPTHDFMILKFDVSKIKFLKIQGLELSPNLVKLGCEFKIFSLNNNLNDYDHEENNLIVLNGFISRLDCNAPIYGSGQFLSYNDFNTEYMQALTYNAFKNDAKDKKDQFFLTCGSPVIDINGFVIALETASFINNNDTSTSTNFLLPLYRAQTILQDIQQHMETGSLFKQVPVKTYEEEDNFYDPNNPSPDDLNHNLAKQQGAQQSKPLNYQSRININRGTIQVQWVLKTFNECRKLGLQTLIESIAREKFPDINGLLVAKVVLPYGPAHSKVKEGDILISVNNFDICSLIQLEEILDNSIDMTISLVLQRNGENIKINLDVQDLFSITSLKFVQCCGATFNDISYNLARFFVLPLQGVFLNHSYGAFTDIGDDNVIVDNIDGFGIFNLNDLVNVIRRIPDYKKVPVSYRCIKNLNEQITKIITIDKHWFKALKIFQFNYKTGLWDYQDIGQTNYLPSIPIKPKVVRYNQSELASELGHLRNNSEILNVLRSFVKIEVNFPYSVDSFPNTIKRCYGLIIDNFNGYVLVSRYYIPHDLCDVTVIFNESAYLPAEVVFMHPFQNYVILKYDPSLVDFDPQFQSQTPNFNTNNVVYLRKHQKVLFVGFDNNFKLTVAETSIKDIKSSNNIQVNPYNPFYKCCNLELLKVDNQYVQNKCNFGVLCDPSSGKILGLWLRFSVFSSNQNVSLANTERPTIKFSVDHEASKRGKKANQPVDYSYSMGVDVLHIINIILHFQAVNKPPKVRILETEFNNISVLKARIKGLSDERIDFIEMKSHGYSSSKHQDHKATKLNFLEVSKMICSDYSIPPKIDTATGNVVEGANTDEGGSIVDSRQLMNYNTNQDLMSLQPGDILLSVNENLVNRIADLDLMYYSKYLNFKVVRKERELNFKVKTQEVTNTNHVLIWSGLVLHKPHLGVKQLIHCSMNGVSNNTSVGATTTKALTLAGGSGPNNALTDNNKHLHPGLPSGIFISDVNPGSPAELFGFEPNHFITHVNDIHTPDLDTFKKVIAKISIIQHKSTNLMMTSALKIRVVNMTNFPCILPVQPNYYYNPTIEFKKDTGSYQWVEHNYLDEKLFKFDRNRYEDFYSRM</sequence>
<comment type="function">
    <text evidence="1">Nuclear serine protease which mediates apoptosis.</text>
</comment>
<evidence type="ECO:0000256" key="6">
    <source>
        <dbReference type="ARBA" id="ARBA00022737"/>
    </source>
</evidence>
<dbReference type="GO" id="GO:0006508">
    <property type="term" value="P:proteolysis"/>
    <property type="evidence" value="ECO:0007669"/>
    <property type="project" value="UniProtKB-KW"/>
</dbReference>
<feature type="region of interest" description="Disordered" evidence="9">
    <location>
        <begin position="428"/>
        <end position="456"/>
    </location>
</feature>
<feature type="compositionally biased region" description="Polar residues" evidence="9">
    <location>
        <begin position="446"/>
        <end position="456"/>
    </location>
</feature>
<dbReference type="InterPro" id="IPR041489">
    <property type="entry name" value="PDZ_6"/>
</dbReference>
<dbReference type="GO" id="GO:0006915">
    <property type="term" value="P:apoptotic process"/>
    <property type="evidence" value="ECO:0007669"/>
    <property type="project" value="UniProtKB-KW"/>
</dbReference>
<dbReference type="SMART" id="SM00228">
    <property type="entry name" value="PDZ"/>
    <property type="match status" value="2"/>
</dbReference>
<feature type="compositionally biased region" description="Polar residues" evidence="9">
    <location>
        <begin position="43"/>
        <end position="72"/>
    </location>
</feature>
<dbReference type="Pfam" id="PF17820">
    <property type="entry name" value="PDZ_6"/>
    <property type="match status" value="1"/>
</dbReference>
<name>A0AAV5QJ56_9ASCO</name>
<keyword evidence="7" id="KW-0645">Protease</keyword>
<evidence type="ECO:0000313" key="12">
    <source>
        <dbReference type="Proteomes" id="UP001360560"/>
    </source>
</evidence>
<dbReference type="InterPro" id="IPR009003">
    <property type="entry name" value="Peptidase_S1_PA"/>
</dbReference>
<dbReference type="Proteomes" id="UP001360560">
    <property type="component" value="Unassembled WGS sequence"/>
</dbReference>
<dbReference type="InterPro" id="IPR025926">
    <property type="entry name" value="PDZ-like_dom"/>
</dbReference>
<comment type="subcellular location">
    <subcellularLocation>
        <location evidence="2">Nucleus</location>
    </subcellularLocation>
</comment>
<feature type="compositionally biased region" description="Low complexity" evidence="9">
    <location>
        <begin position="73"/>
        <end position="83"/>
    </location>
</feature>
<dbReference type="InterPro" id="IPR036034">
    <property type="entry name" value="PDZ_sf"/>
</dbReference>
<evidence type="ECO:0000313" key="11">
    <source>
        <dbReference type="EMBL" id="GMM34654.1"/>
    </source>
</evidence>
<feature type="compositionally biased region" description="Polar residues" evidence="9">
    <location>
        <begin position="85"/>
        <end position="97"/>
    </location>
</feature>
<protein>
    <recommendedName>
        <fullName evidence="3">Pro-apoptotic serine protease NMA111</fullName>
    </recommendedName>
    <alternativeName>
        <fullName evidence="4">Pro-apoptotic serine protease nma111</fullName>
    </alternativeName>
</protein>
<dbReference type="SUPFAM" id="SSF50494">
    <property type="entry name" value="Trypsin-like serine proteases"/>
    <property type="match status" value="2"/>
</dbReference>
<dbReference type="GO" id="GO:0008236">
    <property type="term" value="F:serine-type peptidase activity"/>
    <property type="evidence" value="ECO:0007669"/>
    <property type="project" value="UniProtKB-KW"/>
</dbReference>
<proteinExistence type="predicted"/>
<accession>A0AAV5QJ56</accession>
<dbReference type="PANTHER" id="PTHR46366">
    <property type="entry name" value="PRO-APOPTOTIC SERINE PROTEASE NMA111"/>
    <property type="match status" value="1"/>
</dbReference>
<evidence type="ECO:0000256" key="9">
    <source>
        <dbReference type="SAM" id="MobiDB-lite"/>
    </source>
</evidence>
<dbReference type="SUPFAM" id="SSF50156">
    <property type="entry name" value="PDZ domain-like"/>
    <property type="match status" value="3"/>
</dbReference>
<evidence type="ECO:0000256" key="5">
    <source>
        <dbReference type="ARBA" id="ARBA00022703"/>
    </source>
</evidence>
<dbReference type="Gene3D" id="2.30.42.10">
    <property type="match status" value="2"/>
</dbReference>
<keyword evidence="7" id="KW-0720">Serine protease</keyword>
<evidence type="ECO:0000256" key="8">
    <source>
        <dbReference type="ARBA" id="ARBA00023242"/>
    </source>
</evidence>
<dbReference type="GO" id="GO:0005634">
    <property type="term" value="C:nucleus"/>
    <property type="evidence" value="ECO:0007669"/>
    <property type="project" value="UniProtKB-SubCell"/>
</dbReference>
<dbReference type="GeneID" id="90072633"/>
<dbReference type="Gene3D" id="2.40.10.120">
    <property type="match status" value="1"/>
</dbReference>
<evidence type="ECO:0000256" key="2">
    <source>
        <dbReference type="ARBA" id="ARBA00004123"/>
    </source>
</evidence>
<gene>
    <name evidence="11" type="ORF">DASC09_019790</name>
</gene>
<evidence type="ECO:0000256" key="3">
    <source>
        <dbReference type="ARBA" id="ARBA00020338"/>
    </source>
</evidence>
<dbReference type="Pfam" id="PF12812">
    <property type="entry name" value="PDZ_1"/>
    <property type="match status" value="1"/>
</dbReference>
<organism evidence="11 12">
    <name type="scientific">Saccharomycopsis crataegensis</name>
    <dbReference type="NCBI Taxonomy" id="43959"/>
    <lineage>
        <taxon>Eukaryota</taxon>
        <taxon>Fungi</taxon>
        <taxon>Dikarya</taxon>
        <taxon>Ascomycota</taxon>
        <taxon>Saccharomycotina</taxon>
        <taxon>Saccharomycetes</taxon>
        <taxon>Saccharomycopsidaceae</taxon>
        <taxon>Saccharomycopsis</taxon>
    </lineage>
</organism>
<evidence type="ECO:0000256" key="4">
    <source>
        <dbReference type="ARBA" id="ARBA00021524"/>
    </source>
</evidence>
<feature type="compositionally biased region" description="Basic and acidic residues" evidence="9">
    <location>
        <begin position="1"/>
        <end position="12"/>
    </location>
</feature>
<evidence type="ECO:0000259" key="10">
    <source>
        <dbReference type="SMART" id="SM00228"/>
    </source>
</evidence>
<feature type="region of interest" description="Disordered" evidence="9">
    <location>
        <begin position="1"/>
        <end position="97"/>
    </location>
</feature>
<feature type="domain" description="PDZ" evidence="10">
    <location>
        <begin position="484"/>
        <end position="562"/>
    </location>
</feature>
<dbReference type="EMBL" id="BTFZ01000003">
    <property type="protein sequence ID" value="GMM34654.1"/>
    <property type="molecule type" value="Genomic_DNA"/>
</dbReference>
<dbReference type="RefSeq" id="XP_064851654.1">
    <property type="nucleotide sequence ID" value="XM_064995582.1"/>
</dbReference>
<keyword evidence="7" id="KW-0378">Hydrolase</keyword>
<dbReference type="PANTHER" id="PTHR46366:SF8">
    <property type="entry name" value="PRO-APOPTOTIC SERINE PROTEASE NMA111"/>
    <property type="match status" value="1"/>
</dbReference>
<keyword evidence="8" id="KW-0539">Nucleus</keyword>